<dbReference type="GO" id="GO:0020037">
    <property type="term" value="F:heme binding"/>
    <property type="evidence" value="ECO:0007669"/>
    <property type="project" value="InterPro"/>
</dbReference>
<sequence length="251" mass="28903">NIIQILKTHYLLFISLGMLLFNFFLIIGLTSSSLITWLEPPDPPDPDYFDRIVYIIFFYHVSGAWLSYFSFGISLICHILYLKNKKIIWSRLGKNSIIVGVVFSAFTLATGSIWYNATSGYYQLILWQWSDARQTMTLILFLSYVSYLIFSSMIEDKEKKAKLTAALGIVLFPTVPLSYISALVFTSLHPLINPSSGQTGNMYWDPVKLFILFFNLIAMTILFIYVVKELVTLDKAKEKLDEIIQKRLIEE</sequence>
<evidence type="ECO:0000256" key="2">
    <source>
        <dbReference type="ARBA" id="ARBA00022692"/>
    </source>
</evidence>
<dbReference type="GO" id="GO:0005886">
    <property type="term" value="C:plasma membrane"/>
    <property type="evidence" value="ECO:0007669"/>
    <property type="project" value="TreeGrafter"/>
</dbReference>
<dbReference type="GO" id="GO:0017004">
    <property type="term" value="P:cytochrome complex assembly"/>
    <property type="evidence" value="ECO:0007669"/>
    <property type="project" value="UniProtKB-KW"/>
</dbReference>
<feature type="transmembrane region" description="Helical" evidence="6">
    <location>
        <begin position="12"/>
        <end position="32"/>
    </location>
</feature>
<dbReference type="InterPro" id="IPR002541">
    <property type="entry name" value="Cyt_c_assembly"/>
</dbReference>
<comment type="subcellular location">
    <subcellularLocation>
        <location evidence="1">Membrane</location>
        <topology evidence="1">Multi-pass membrane protein</topology>
    </subcellularLocation>
</comment>
<keyword evidence="5 6" id="KW-0472">Membrane</keyword>
<feature type="transmembrane region" description="Helical" evidence="6">
    <location>
        <begin position="97"/>
        <end position="115"/>
    </location>
</feature>
<gene>
    <name evidence="8" type="ORF">LCGC14_1795930</name>
</gene>
<evidence type="ECO:0000256" key="4">
    <source>
        <dbReference type="ARBA" id="ARBA00022989"/>
    </source>
</evidence>
<keyword evidence="4 6" id="KW-1133">Transmembrane helix</keyword>
<feature type="transmembrane region" description="Helical" evidence="6">
    <location>
        <begin position="166"/>
        <end position="189"/>
    </location>
</feature>
<dbReference type="AlphaFoldDB" id="A0A0F9GR39"/>
<name>A0A0F9GR39_9ZZZZ</name>
<dbReference type="Pfam" id="PF01578">
    <property type="entry name" value="Cytochrom_C_asm"/>
    <property type="match status" value="1"/>
</dbReference>
<organism evidence="8">
    <name type="scientific">marine sediment metagenome</name>
    <dbReference type="NCBI Taxonomy" id="412755"/>
    <lineage>
        <taxon>unclassified sequences</taxon>
        <taxon>metagenomes</taxon>
        <taxon>ecological metagenomes</taxon>
    </lineage>
</organism>
<evidence type="ECO:0000313" key="8">
    <source>
        <dbReference type="EMBL" id="KKM01284.1"/>
    </source>
</evidence>
<keyword evidence="3" id="KW-0201">Cytochrome c-type biogenesis</keyword>
<feature type="non-terminal residue" evidence="8">
    <location>
        <position position="1"/>
    </location>
</feature>
<evidence type="ECO:0000256" key="3">
    <source>
        <dbReference type="ARBA" id="ARBA00022748"/>
    </source>
</evidence>
<proteinExistence type="predicted"/>
<feature type="transmembrane region" description="Helical" evidence="6">
    <location>
        <begin position="52"/>
        <end position="76"/>
    </location>
</feature>
<protein>
    <recommendedName>
        <fullName evidence="7">Cytochrome c assembly protein domain-containing protein</fullName>
    </recommendedName>
</protein>
<dbReference type="PANTHER" id="PTHR30071">
    <property type="entry name" value="HEME EXPORTER PROTEIN C"/>
    <property type="match status" value="1"/>
</dbReference>
<evidence type="ECO:0000256" key="1">
    <source>
        <dbReference type="ARBA" id="ARBA00004141"/>
    </source>
</evidence>
<feature type="transmembrane region" description="Helical" evidence="6">
    <location>
        <begin position="209"/>
        <end position="227"/>
    </location>
</feature>
<feature type="domain" description="Cytochrome c assembly protein" evidence="7">
    <location>
        <begin position="20"/>
        <end position="182"/>
    </location>
</feature>
<keyword evidence="2 6" id="KW-0812">Transmembrane</keyword>
<evidence type="ECO:0000256" key="6">
    <source>
        <dbReference type="SAM" id="Phobius"/>
    </source>
</evidence>
<dbReference type="PANTHER" id="PTHR30071:SF1">
    <property type="entry name" value="CYTOCHROME B_B6 PROTEIN-RELATED"/>
    <property type="match status" value="1"/>
</dbReference>
<reference evidence="8" key="1">
    <citation type="journal article" date="2015" name="Nature">
        <title>Complex archaea that bridge the gap between prokaryotes and eukaryotes.</title>
        <authorList>
            <person name="Spang A."/>
            <person name="Saw J.H."/>
            <person name="Jorgensen S.L."/>
            <person name="Zaremba-Niedzwiedzka K."/>
            <person name="Martijn J."/>
            <person name="Lind A.E."/>
            <person name="van Eijk R."/>
            <person name="Schleper C."/>
            <person name="Guy L."/>
            <person name="Ettema T.J."/>
        </authorList>
    </citation>
    <scope>NUCLEOTIDE SEQUENCE</scope>
</reference>
<feature type="transmembrane region" description="Helical" evidence="6">
    <location>
        <begin position="135"/>
        <end position="154"/>
    </location>
</feature>
<evidence type="ECO:0000256" key="5">
    <source>
        <dbReference type="ARBA" id="ARBA00023136"/>
    </source>
</evidence>
<dbReference type="InterPro" id="IPR045062">
    <property type="entry name" value="Cyt_c_biogenesis_CcsA/CcmC"/>
</dbReference>
<dbReference type="EMBL" id="LAZR01017234">
    <property type="protein sequence ID" value="KKM01284.1"/>
    <property type="molecule type" value="Genomic_DNA"/>
</dbReference>
<accession>A0A0F9GR39</accession>
<evidence type="ECO:0000259" key="7">
    <source>
        <dbReference type="Pfam" id="PF01578"/>
    </source>
</evidence>
<comment type="caution">
    <text evidence="8">The sequence shown here is derived from an EMBL/GenBank/DDBJ whole genome shotgun (WGS) entry which is preliminary data.</text>
</comment>